<dbReference type="Pfam" id="PF02542">
    <property type="entry name" value="YgbB"/>
    <property type="match status" value="1"/>
</dbReference>
<dbReference type="GO" id="GO:0019288">
    <property type="term" value="P:isopentenyl diphosphate biosynthetic process, methylerythritol 4-phosphate pathway"/>
    <property type="evidence" value="ECO:0007669"/>
    <property type="project" value="UniProtKB-UniRule"/>
</dbReference>
<feature type="region of interest" description="2-C-methyl-D-erythritol 4-phosphate cytidylyltransferase" evidence="14">
    <location>
        <begin position="1"/>
        <end position="227"/>
    </location>
</feature>
<feature type="site" description="Positions MEP for the nucleophilic attack" evidence="14">
    <location>
        <position position="215"/>
    </location>
</feature>
<accession>A0A9D1KV09</accession>
<feature type="binding site" evidence="14">
    <location>
        <begin position="357"/>
        <end position="360"/>
    </location>
    <ligand>
        <name>4-CDP-2-C-methyl-D-erythritol 2-phosphate</name>
        <dbReference type="ChEBI" id="CHEBI:57919"/>
    </ligand>
</feature>
<comment type="similarity">
    <text evidence="7">Belongs to the IspD/TarI cytidylyltransferase family. IspD subfamily.</text>
</comment>
<evidence type="ECO:0000256" key="6">
    <source>
        <dbReference type="ARBA" id="ARBA00008480"/>
    </source>
</evidence>
<evidence type="ECO:0000256" key="4">
    <source>
        <dbReference type="ARBA" id="ARBA00004709"/>
    </source>
</evidence>
<dbReference type="PROSITE" id="PS01295">
    <property type="entry name" value="ISPD"/>
    <property type="match status" value="1"/>
</dbReference>
<comment type="similarity">
    <text evidence="14">In the N-terminal section; belongs to the IspD/TarI cytidylyltransferase family. IspD subfamily.</text>
</comment>
<dbReference type="InterPro" id="IPR003526">
    <property type="entry name" value="MECDP_synthase"/>
</dbReference>
<feature type="binding site" evidence="14">
    <location>
        <position position="367"/>
    </location>
    <ligand>
        <name>4-CDP-2-C-methyl-D-erythritol 2-phosphate</name>
        <dbReference type="ChEBI" id="CHEBI:57919"/>
    </ligand>
</feature>
<comment type="cofactor">
    <cofactor evidence="3 14">
        <name>a divalent metal cation</name>
        <dbReference type="ChEBI" id="CHEBI:60240"/>
    </cofactor>
</comment>
<feature type="site" description="Transition state stabilizer" evidence="14">
    <location>
        <position position="19"/>
    </location>
</feature>
<keyword evidence="10 14" id="KW-0479">Metal-binding</keyword>
<comment type="caution">
    <text evidence="14">Lacks conserved residue(s) required for the propagation of feature annotation.</text>
</comment>
<evidence type="ECO:0000256" key="14">
    <source>
        <dbReference type="HAMAP-Rule" id="MF_01520"/>
    </source>
</evidence>
<dbReference type="CDD" id="cd02516">
    <property type="entry name" value="CDP-ME_synthetase"/>
    <property type="match status" value="1"/>
</dbReference>
<feature type="binding site" evidence="14">
    <location>
        <position position="233"/>
    </location>
    <ligand>
        <name>a divalent metal cation</name>
        <dbReference type="ChEBI" id="CHEBI:60240"/>
    </ligand>
</feature>
<comment type="catalytic activity">
    <reaction evidence="2 14">
        <text>2-C-methyl-D-erythritol 4-phosphate + CTP + H(+) = 4-CDP-2-C-methyl-D-erythritol + diphosphate</text>
        <dbReference type="Rhea" id="RHEA:13429"/>
        <dbReference type="ChEBI" id="CHEBI:15378"/>
        <dbReference type="ChEBI" id="CHEBI:33019"/>
        <dbReference type="ChEBI" id="CHEBI:37563"/>
        <dbReference type="ChEBI" id="CHEBI:57823"/>
        <dbReference type="ChEBI" id="CHEBI:58262"/>
        <dbReference type="EC" id="2.7.7.60"/>
    </reaction>
</comment>
<dbReference type="HAMAP" id="MF_00108">
    <property type="entry name" value="IspD"/>
    <property type="match status" value="1"/>
</dbReference>
<dbReference type="NCBIfam" id="TIGR00151">
    <property type="entry name" value="ispF"/>
    <property type="match status" value="1"/>
</dbReference>
<evidence type="ECO:0000256" key="1">
    <source>
        <dbReference type="ARBA" id="ARBA00000200"/>
    </source>
</evidence>
<dbReference type="GO" id="GO:0016114">
    <property type="term" value="P:terpenoid biosynthetic process"/>
    <property type="evidence" value="ECO:0007669"/>
    <property type="project" value="InterPro"/>
</dbReference>
<dbReference type="InterPro" id="IPR036571">
    <property type="entry name" value="MECDP_synthase_sf"/>
</dbReference>
<name>A0A9D1KV09_9FIRM</name>
<dbReference type="FunFam" id="3.30.1330.50:FF:000001">
    <property type="entry name" value="2-C-methyl-D-erythritol 2,4-cyclodiphosphate synthase"/>
    <property type="match status" value="1"/>
</dbReference>
<dbReference type="GO" id="GO:0050518">
    <property type="term" value="F:2-C-methyl-D-erythritol 4-phosphate cytidylyltransferase activity"/>
    <property type="evidence" value="ECO:0007669"/>
    <property type="project" value="UniProtKB-UniRule"/>
</dbReference>
<feature type="site" description="Transition state stabilizer" evidence="14">
    <location>
        <position position="26"/>
    </location>
</feature>
<dbReference type="EC" id="2.7.7.60" evidence="14"/>
<evidence type="ECO:0000313" key="16">
    <source>
        <dbReference type="EMBL" id="HIT98959.1"/>
    </source>
</evidence>
<keyword evidence="12 14" id="KW-0456">Lyase</keyword>
<reference evidence="16" key="1">
    <citation type="submission" date="2020-10" db="EMBL/GenBank/DDBJ databases">
        <authorList>
            <person name="Gilroy R."/>
        </authorList>
    </citation>
    <scope>NUCLEOTIDE SEQUENCE</scope>
    <source>
        <strain evidence="16">CHK176-22527</strain>
    </source>
</reference>
<evidence type="ECO:0000256" key="12">
    <source>
        <dbReference type="ARBA" id="ARBA00023239"/>
    </source>
</evidence>
<dbReference type="InterPro" id="IPR018294">
    <property type="entry name" value="ISPD_synthase_CS"/>
</dbReference>
<feature type="binding site" evidence="14">
    <location>
        <position position="364"/>
    </location>
    <ligand>
        <name>4-CDP-2-C-methyl-D-erythritol 2-phosphate</name>
        <dbReference type="ChEBI" id="CHEBI:57919"/>
    </ligand>
</feature>
<evidence type="ECO:0000256" key="10">
    <source>
        <dbReference type="ARBA" id="ARBA00022723"/>
    </source>
</evidence>
<dbReference type="InterPro" id="IPR026596">
    <property type="entry name" value="IspD/F"/>
</dbReference>
<dbReference type="Gene3D" id="3.30.1330.50">
    <property type="entry name" value="2-C-methyl-D-erythritol 2,4-cyclodiphosphate synthase"/>
    <property type="match status" value="1"/>
</dbReference>
<dbReference type="NCBIfam" id="TIGR00453">
    <property type="entry name" value="ispD"/>
    <property type="match status" value="1"/>
</dbReference>
<evidence type="ECO:0000256" key="13">
    <source>
        <dbReference type="ARBA" id="ARBA00023268"/>
    </source>
</evidence>
<dbReference type="Gene3D" id="3.90.550.10">
    <property type="entry name" value="Spore Coat Polysaccharide Biosynthesis Protein SpsA, Chain A"/>
    <property type="match status" value="1"/>
</dbReference>
<keyword evidence="11 14" id="KW-0414">Isoprene biosynthesis</keyword>
<dbReference type="InterPro" id="IPR001228">
    <property type="entry name" value="IspD"/>
</dbReference>
<dbReference type="SUPFAM" id="SSF53448">
    <property type="entry name" value="Nucleotide-diphospho-sugar transferases"/>
    <property type="match status" value="1"/>
</dbReference>
<comment type="catalytic activity">
    <reaction evidence="1 14">
        <text>4-CDP-2-C-methyl-D-erythritol 2-phosphate = 2-C-methyl-D-erythritol 2,4-cyclic diphosphate + CMP</text>
        <dbReference type="Rhea" id="RHEA:23864"/>
        <dbReference type="ChEBI" id="CHEBI:57919"/>
        <dbReference type="ChEBI" id="CHEBI:58483"/>
        <dbReference type="ChEBI" id="CHEBI:60377"/>
        <dbReference type="EC" id="4.6.1.12"/>
    </reaction>
</comment>
<dbReference type="GO" id="GO:0008685">
    <property type="term" value="F:2-C-methyl-D-erythritol 2,4-cyclodiphosphate synthase activity"/>
    <property type="evidence" value="ECO:0007669"/>
    <property type="project" value="UniProtKB-UniRule"/>
</dbReference>
<dbReference type="EC" id="4.6.1.12" evidence="14"/>
<evidence type="ECO:0000259" key="15">
    <source>
        <dbReference type="Pfam" id="PF02542"/>
    </source>
</evidence>
<dbReference type="AlphaFoldDB" id="A0A9D1KV09"/>
<evidence type="ECO:0000256" key="9">
    <source>
        <dbReference type="ARBA" id="ARBA00022695"/>
    </source>
</evidence>
<dbReference type="PANTHER" id="PTHR43181">
    <property type="entry name" value="2-C-METHYL-D-ERYTHRITOL 2,4-CYCLODIPHOSPHATE SYNTHASE, CHLOROPLASTIC"/>
    <property type="match status" value="1"/>
</dbReference>
<dbReference type="Pfam" id="PF01128">
    <property type="entry name" value="IspD"/>
    <property type="match status" value="1"/>
</dbReference>
<dbReference type="CDD" id="cd00554">
    <property type="entry name" value="MECDP_synthase"/>
    <property type="match status" value="1"/>
</dbReference>
<comment type="caution">
    <text evidence="16">The sequence shown here is derived from an EMBL/GenBank/DDBJ whole genome shotgun (WGS) entry which is preliminary data.</text>
</comment>
<dbReference type="Proteomes" id="UP000824159">
    <property type="component" value="Unassembled WGS sequence"/>
</dbReference>
<evidence type="ECO:0000313" key="17">
    <source>
        <dbReference type="Proteomes" id="UP000824159"/>
    </source>
</evidence>
<proteinExistence type="inferred from homology"/>
<feature type="binding site" evidence="14">
    <location>
        <begin position="259"/>
        <end position="260"/>
    </location>
    <ligand>
        <name>4-CDP-2-C-methyl-D-erythritol 2-phosphate</name>
        <dbReference type="ChEBI" id="CHEBI:57919"/>
    </ligand>
</feature>
<feature type="binding site" evidence="14">
    <location>
        <position position="267"/>
    </location>
    <ligand>
        <name>a divalent metal cation</name>
        <dbReference type="ChEBI" id="CHEBI:60240"/>
    </ligand>
</feature>
<keyword evidence="8 14" id="KW-0808">Transferase</keyword>
<evidence type="ECO:0000256" key="7">
    <source>
        <dbReference type="ARBA" id="ARBA00009789"/>
    </source>
</evidence>
<keyword evidence="9 14" id="KW-0548">Nucleotidyltransferase</keyword>
<feature type="region of interest" description="2-C-methyl-D-erythritol 2,4-cyclodiphosphate synthase" evidence="14">
    <location>
        <begin position="227"/>
        <end position="381"/>
    </location>
</feature>
<feature type="binding site" evidence="14">
    <location>
        <begin position="233"/>
        <end position="235"/>
    </location>
    <ligand>
        <name>4-CDP-2-C-methyl-D-erythritol 2-phosphate</name>
        <dbReference type="ChEBI" id="CHEBI:57919"/>
    </ligand>
</feature>
<dbReference type="InterPro" id="IPR020555">
    <property type="entry name" value="MECDP_synthase_CS"/>
</dbReference>
<feature type="binding site" evidence="14">
    <location>
        <begin position="281"/>
        <end position="283"/>
    </location>
    <ligand>
        <name>4-CDP-2-C-methyl-D-erythritol 2-phosphate</name>
        <dbReference type="ChEBI" id="CHEBI:57919"/>
    </ligand>
</feature>
<dbReference type="SUPFAM" id="SSF69765">
    <property type="entry name" value="IpsF-like"/>
    <property type="match status" value="1"/>
</dbReference>
<dbReference type="InterPro" id="IPR034683">
    <property type="entry name" value="IspD/TarI"/>
</dbReference>
<evidence type="ECO:0000256" key="8">
    <source>
        <dbReference type="ARBA" id="ARBA00022679"/>
    </source>
</evidence>
<dbReference type="PANTHER" id="PTHR43181:SF1">
    <property type="entry name" value="2-C-METHYL-D-ERYTHRITOL 2,4-CYCLODIPHOSPHATE SYNTHASE, CHLOROPLASTIC"/>
    <property type="match status" value="1"/>
</dbReference>
<dbReference type="HAMAP" id="MF_01520">
    <property type="entry name" value="IspDF"/>
    <property type="match status" value="1"/>
</dbReference>
<feature type="domain" description="2-C-methyl-D-erythritol 2,4-cyclodiphosphate synthase" evidence="15">
    <location>
        <begin position="227"/>
        <end position="379"/>
    </location>
</feature>
<dbReference type="FunFam" id="3.90.550.10:FF:000003">
    <property type="entry name" value="2-C-methyl-D-erythritol 4-phosphate cytidylyltransferase"/>
    <property type="match status" value="1"/>
</dbReference>
<feature type="site" description="Positions MEP for the nucleophilic attack" evidence="14">
    <location>
        <position position="159"/>
    </location>
</feature>
<evidence type="ECO:0000256" key="5">
    <source>
        <dbReference type="ARBA" id="ARBA00004787"/>
    </source>
</evidence>
<evidence type="ECO:0000256" key="2">
    <source>
        <dbReference type="ARBA" id="ARBA00001282"/>
    </source>
</evidence>
<comment type="similarity">
    <text evidence="14">In the C-terminal section; belongs to the IspF family.</text>
</comment>
<dbReference type="GO" id="GO:0046872">
    <property type="term" value="F:metal ion binding"/>
    <property type="evidence" value="ECO:0007669"/>
    <property type="project" value="UniProtKB-KW"/>
</dbReference>
<evidence type="ECO:0000256" key="11">
    <source>
        <dbReference type="ARBA" id="ARBA00023229"/>
    </source>
</evidence>
<keyword evidence="13 14" id="KW-0511">Multifunctional enzyme</keyword>
<comment type="function">
    <text evidence="14">Bifunctional enzyme that catalyzes the formation of 4-diphosphocytidyl-2-C-methyl-D-erythritol from CTP and 2-C-methyl-D-erythritol 4-phosphate (MEP) (IspD), and catalyzes the conversion of 4-diphosphocytidyl-2-C-methyl-D-erythritol 2-phosphate (CDP-ME2P) to 2-C-methyl-D-erythritol 2,4-cyclodiphosphate (ME-CPP) with a corresponding release of cytidine 5-monophosphate (CMP) (IspF).</text>
</comment>
<dbReference type="EMBL" id="DVLX01000022">
    <property type="protein sequence ID" value="HIT98959.1"/>
    <property type="molecule type" value="Genomic_DNA"/>
</dbReference>
<gene>
    <name evidence="14" type="primary">ispDF</name>
    <name evidence="16" type="ORF">IAD12_01715</name>
</gene>
<reference evidence="16" key="2">
    <citation type="journal article" date="2021" name="PeerJ">
        <title>Extensive microbial diversity within the chicken gut microbiome revealed by metagenomics and culture.</title>
        <authorList>
            <person name="Gilroy R."/>
            <person name="Ravi A."/>
            <person name="Getino M."/>
            <person name="Pursley I."/>
            <person name="Horton D.L."/>
            <person name="Alikhan N.F."/>
            <person name="Baker D."/>
            <person name="Gharbi K."/>
            <person name="Hall N."/>
            <person name="Watson M."/>
            <person name="Adriaenssens E.M."/>
            <person name="Foster-Nyarko E."/>
            <person name="Jarju S."/>
            <person name="Secka A."/>
            <person name="Antonio M."/>
            <person name="Oren A."/>
            <person name="Chaudhuri R.R."/>
            <person name="La Ragione R."/>
            <person name="Hildebrand F."/>
            <person name="Pallen M.J."/>
        </authorList>
    </citation>
    <scope>NUCLEOTIDE SEQUENCE</scope>
    <source>
        <strain evidence="16">CHK176-22527</strain>
    </source>
</reference>
<dbReference type="HAMAP" id="MF_00107">
    <property type="entry name" value="IspF"/>
    <property type="match status" value="1"/>
</dbReference>
<dbReference type="InterPro" id="IPR029044">
    <property type="entry name" value="Nucleotide-diphossugar_trans"/>
</dbReference>
<comment type="pathway">
    <text evidence="4 14">Isoprenoid biosynthesis; isopentenyl diphosphate biosynthesis via DXP pathway; isopentenyl diphosphate from 1-deoxy-D-xylulose 5-phosphate: step 4/6.</text>
</comment>
<organism evidence="16 17">
    <name type="scientific">Candidatus Allocopromorpha excrementavium</name>
    <dbReference type="NCBI Taxonomy" id="2840741"/>
    <lineage>
        <taxon>Bacteria</taxon>
        <taxon>Bacillati</taxon>
        <taxon>Bacillota</taxon>
        <taxon>Clostridia</taxon>
        <taxon>Eubacteriales</taxon>
        <taxon>Eubacteriaceae</taxon>
        <taxon>Eubacteriaceae incertae sedis</taxon>
        <taxon>Candidatus Allocopromorpha</taxon>
    </lineage>
</organism>
<dbReference type="PROSITE" id="PS01350">
    <property type="entry name" value="ISPF"/>
    <property type="match status" value="1"/>
</dbReference>
<feature type="binding site" evidence="14">
    <location>
        <begin position="286"/>
        <end position="290"/>
    </location>
    <ligand>
        <name>4-CDP-2-C-methyl-D-erythritol 2-phosphate</name>
        <dbReference type="ChEBI" id="CHEBI:57919"/>
    </ligand>
</feature>
<protein>
    <recommendedName>
        <fullName evidence="14">Bifunctional enzyme IspD/IspF</fullName>
    </recommendedName>
    <domain>
        <recommendedName>
            <fullName evidence="14">2-C-methyl-D-erythritol 4-phosphate cytidylyltransferase</fullName>
            <ecNumber evidence="14">2.7.7.60</ecNumber>
        </recommendedName>
        <alternativeName>
            <fullName evidence="14">4-diphosphocytidyl-2C-methyl-D-erythritol synthase</fullName>
        </alternativeName>
        <alternativeName>
            <fullName evidence="14">MEP cytidylyltransferase</fullName>
            <shortName evidence="14">MCT</shortName>
        </alternativeName>
    </domain>
    <domain>
        <recommendedName>
            <fullName evidence="14">2-C-methyl-D-erythritol 2,4-cyclodiphosphate synthase</fullName>
            <shortName evidence="14">MECDP-synthase</shortName>
            <shortName evidence="14">MECPP-synthase</shortName>
            <shortName evidence="14">MECPS</shortName>
            <ecNumber evidence="14">4.6.1.12</ecNumber>
        </recommendedName>
    </domain>
</protein>
<comment type="pathway">
    <text evidence="5 14">Isoprenoid biosynthesis; isopentenyl diphosphate biosynthesis via DXP pathway; isopentenyl diphosphate from 1-deoxy-D-xylulose 5-phosphate: step 2/6.</text>
</comment>
<feature type="site" description="Transition state stabilizer" evidence="14">
    <location>
        <position position="259"/>
    </location>
</feature>
<feature type="binding site" evidence="14">
    <location>
        <position position="235"/>
    </location>
    <ligand>
        <name>a divalent metal cation</name>
        <dbReference type="ChEBI" id="CHEBI:60240"/>
    </ligand>
</feature>
<comment type="similarity">
    <text evidence="6">Belongs to the IspF family.</text>
</comment>
<evidence type="ECO:0000256" key="3">
    <source>
        <dbReference type="ARBA" id="ARBA00001968"/>
    </source>
</evidence>
<sequence length="381" mass="41711">MYKNSKVAVIIAAAGRGRRVGGPVPKQYLKIGGEPVILKTLRVFSELEEIDHIFIVTNEDYIDKCREIVESGGVKKVEAIVCGGSERQESVYNALQEVNRKRPGVEYVLIHDGARPYVNEETVLGVIKAAAENGAAAACVAMKDSVRKTFGDKSISVDRNDYFAVQTPQGFKKSYLIEAYDKALKEGYRGTDDASLVERAGYEVKVVDGDYQNIKITTREDLPVESRVGTGFDVHRFETGRNLILGGVKIPYENGLAGHSDADVLLHALMDALLGAAALGDIGVHFPDTDDRYKGISSLILLSKVRELLNENFYSIGNVDITVIAQKPKISPYTEEMKSNISSVLKIEKNRINIKGTTTEKLGFTGRGEGIAAEAVCSIYR</sequence>
<feature type="site" description="Transition state stabilizer" evidence="14">
    <location>
        <position position="358"/>
    </location>
</feature>